<dbReference type="GeneID" id="110244896"/>
<dbReference type="InterPro" id="IPR002401">
    <property type="entry name" value="Cyt_P450_E_grp-I"/>
</dbReference>
<dbReference type="AlphaFoldDB" id="A0A913YNE9"/>
<comment type="similarity">
    <text evidence="1">Belongs to the cytochrome P450 family.</text>
</comment>
<evidence type="ECO:0008006" key="8">
    <source>
        <dbReference type="Google" id="ProtNLM"/>
    </source>
</evidence>
<dbReference type="Proteomes" id="UP000887567">
    <property type="component" value="Unplaced"/>
</dbReference>
<dbReference type="GO" id="GO:0020037">
    <property type="term" value="F:heme binding"/>
    <property type="evidence" value="ECO:0007669"/>
    <property type="project" value="InterPro"/>
</dbReference>
<dbReference type="PANTHER" id="PTHR24302">
    <property type="entry name" value="CYTOCHROME P450 FAMILY 3"/>
    <property type="match status" value="1"/>
</dbReference>
<dbReference type="Gene3D" id="1.10.630.10">
    <property type="entry name" value="Cytochrome P450"/>
    <property type="match status" value="1"/>
</dbReference>
<dbReference type="InterPro" id="IPR001128">
    <property type="entry name" value="Cyt_P450"/>
</dbReference>
<dbReference type="Pfam" id="PF00067">
    <property type="entry name" value="p450"/>
    <property type="match status" value="1"/>
</dbReference>
<dbReference type="GO" id="GO:0016705">
    <property type="term" value="F:oxidoreductase activity, acting on paired donors, with incorporation or reduction of molecular oxygen"/>
    <property type="evidence" value="ECO:0007669"/>
    <property type="project" value="InterPro"/>
</dbReference>
<sequence length="182" mass="21017">MDLVFTGLAVFVVLGLVYWYGVKDYALMSNITVTGPKPWPYFGNIPDIIQDGGMHKTLWKYFKRFGRVHKFYVGRRPALVVSDPEMIKEIMVKEFDKFRNRPEFVKVGPPLVYAVGFAQDEIWRRIRTILTPTFSAAKLKEIIPIIQVSIGELEKKLERFSRTGRFICFLTYVTLGQLNAST</sequence>
<keyword evidence="5" id="KW-0408">Iron</keyword>
<dbReference type="InterPro" id="IPR050705">
    <property type="entry name" value="Cytochrome_P450_3A"/>
</dbReference>
<dbReference type="OrthoDB" id="5980738at2759"/>
<keyword evidence="4" id="KW-0560">Oxidoreductase</keyword>
<evidence type="ECO:0000313" key="7">
    <source>
        <dbReference type="Proteomes" id="UP000887567"/>
    </source>
</evidence>
<dbReference type="GO" id="GO:0008395">
    <property type="term" value="F:steroid hydroxylase activity"/>
    <property type="evidence" value="ECO:0007669"/>
    <property type="project" value="TreeGrafter"/>
</dbReference>
<dbReference type="GO" id="GO:0005506">
    <property type="term" value="F:iron ion binding"/>
    <property type="evidence" value="ECO:0007669"/>
    <property type="project" value="InterPro"/>
</dbReference>
<keyword evidence="2" id="KW-0349">Heme</keyword>
<dbReference type="PANTHER" id="PTHR24302:SF15">
    <property type="entry name" value="FATTY-ACID PEROXYGENASE"/>
    <property type="match status" value="1"/>
</dbReference>
<proteinExistence type="inferred from homology"/>
<evidence type="ECO:0000256" key="2">
    <source>
        <dbReference type="ARBA" id="ARBA00022617"/>
    </source>
</evidence>
<evidence type="ECO:0000256" key="5">
    <source>
        <dbReference type="ARBA" id="ARBA00023004"/>
    </source>
</evidence>
<keyword evidence="7" id="KW-1185">Reference proteome</keyword>
<dbReference type="OMA" id="WIFASTL"/>
<evidence type="ECO:0000256" key="1">
    <source>
        <dbReference type="ARBA" id="ARBA00010617"/>
    </source>
</evidence>
<reference evidence="6" key="1">
    <citation type="submission" date="2022-11" db="UniProtKB">
        <authorList>
            <consortium name="EnsemblMetazoa"/>
        </authorList>
    </citation>
    <scope>IDENTIFICATION</scope>
</reference>
<dbReference type="InterPro" id="IPR036396">
    <property type="entry name" value="Cyt_P450_sf"/>
</dbReference>
<dbReference type="EnsemblMetazoa" id="XM_028660757.1">
    <property type="protein sequence ID" value="XP_028516558.1"/>
    <property type="gene ID" value="LOC110244896"/>
</dbReference>
<evidence type="ECO:0000256" key="3">
    <source>
        <dbReference type="ARBA" id="ARBA00022723"/>
    </source>
</evidence>
<dbReference type="KEGG" id="epa:110244896"/>
<accession>A0A913YNE9</accession>
<protein>
    <recommendedName>
        <fullName evidence="8">Cytochrome P450</fullName>
    </recommendedName>
</protein>
<dbReference type="RefSeq" id="XP_028516558.1">
    <property type="nucleotide sequence ID" value="XM_028660757.1"/>
</dbReference>
<keyword evidence="3" id="KW-0479">Metal-binding</keyword>
<organism evidence="6 7">
    <name type="scientific">Exaiptasia diaphana</name>
    <name type="common">Tropical sea anemone</name>
    <name type="synonym">Aiptasia pulchella</name>
    <dbReference type="NCBI Taxonomy" id="2652724"/>
    <lineage>
        <taxon>Eukaryota</taxon>
        <taxon>Metazoa</taxon>
        <taxon>Cnidaria</taxon>
        <taxon>Anthozoa</taxon>
        <taxon>Hexacorallia</taxon>
        <taxon>Actiniaria</taxon>
        <taxon>Aiptasiidae</taxon>
        <taxon>Exaiptasia</taxon>
    </lineage>
</organism>
<evidence type="ECO:0000313" key="6">
    <source>
        <dbReference type="EnsemblMetazoa" id="XP_028516558.1"/>
    </source>
</evidence>
<name>A0A913YNE9_EXADI</name>
<dbReference type="PRINTS" id="PR00463">
    <property type="entry name" value="EP450I"/>
</dbReference>
<evidence type="ECO:0000256" key="4">
    <source>
        <dbReference type="ARBA" id="ARBA00023002"/>
    </source>
</evidence>
<dbReference type="SUPFAM" id="SSF48264">
    <property type="entry name" value="Cytochrome P450"/>
    <property type="match status" value="1"/>
</dbReference>